<keyword evidence="1" id="KW-1133">Transmembrane helix</keyword>
<keyword evidence="3" id="KW-1185">Reference proteome</keyword>
<keyword evidence="1" id="KW-0812">Transmembrane</keyword>
<proteinExistence type="predicted"/>
<keyword evidence="1" id="KW-0472">Membrane</keyword>
<feature type="transmembrane region" description="Helical" evidence="1">
    <location>
        <begin position="7"/>
        <end position="30"/>
    </location>
</feature>
<dbReference type="AlphaFoldDB" id="J7IZ63"/>
<reference evidence="3" key="2">
    <citation type="submission" date="2012-08" db="EMBL/GenBank/DDBJ databases">
        <title>Finished genome of Desulfosporosinus meridiei DSM 13257.</title>
        <authorList>
            <person name="Huntemann M."/>
            <person name="Wei C.-L."/>
            <person name="Han J."/>
            <person name="Detter J.C."/>
            <person name="Han C."/>
            <person name="Davenport K."/>
            <person name="Daligault H."/>
            <person name="Erkkila T."/>
            <person name="Gu W."/>
            <person name="Munk A.C.C."/>
            <person name="Teshima H."/>
            <person name="Xu Y."/>
            <person name="Chain P."/>
            <person name="Tapia R."/>
            <person name="Chen A."/>
            <person name="Krypides N."/>
            <person name="Mavromatis K."/>
            <person name="Markowitz V."/>
            <person name="Szeto E."/>
            <person name="Ivanova N."/>
            <person name="Mikhailova N."/>
            <person name="Ovchinnikova G."/>
            <person name="Pagani I."/>
            <person name="Pati A."/>
            <person name="Goodwin L."/>
            <person name="Peters L."/>
            <person name="Pitluck S."/>
            <person name="Woyke T."/>
            <person name="Pester M."/>
            <person name="Spring S."/>
            <person name="Ollivier B."/>
            <person name="Rattei T."/>
            <person name="Klenk H.-P."/>
            <person name="Wagner M."/>
            <person name="Loy A."/>
        </authorList>
    </citation>
    <scope>NUCLEOTIDE SEQUENCE [LARGE SCALE GENOMIC DNA]</scope>
    <source>
        <strain evidence="3">ATCC BAA-275 / DSM 13257 / NCIMB 13706 / S10</strain>
    </source>
</reference>
<name>J7IZ63_DESMD</name>
<feature type="transmembrane region" description="Helical" evidence="1">
    <location>
        <begin position="50"/>
        <end position="66"/>
    </location>
</feature>
<dbReference type="eggNOG" id="ENOG5033D3J">
    <property type="taxonomic scope" value="Bacteria"/>
</dbReference>
<gene>
    <name evidence="2" type="ordered locus">Desmer_2416</name>
</gene>
<dbReference type="OrthoDB" id="1795805at2"/>
<sequence length="228" mass="25567">MKVSKHAIISVILIFFTIFLGHTTETGFSIGDKILLGLGISPWSNGQTGFHYPVVIYFALFIIGCLEARRIMTIRQLLILLLLLFILTPSVVSFVKPYYYGIHRGLDSVEYDSRNSNFNIRGSNDKKKIEVLGAVVLTNYGKDTIKFGIKIPSDNFFPKELFPQDLILTEVENSEEPGNFILHSGETRTILSYNSITVKNGYYGQGGMQGPILILYTEDESRTVGNNL</sequence>
<dbReference type="KEGG" id="dmi:Desmer_2416"/>
<evidence type="ECO:0000313" key="3">
    <source>
        <dbReference type="Proteomes" id="UP000005262"/>
    </source>
</evidence>
<dbReference type="RefSeq" id="WP_014903252.1">
    <property type="nucleotide sequence ID" value="NC_018515.1"/>
</dbReference>
<accession>J7IZ63</accession>
<feature type="transmembrane region" description="Helical" evidence="1">
    <location>
        <begin position="78"/>
        <end position="99"/>
    </location>
</feature>
<protein>
    <submittedName>
        <fullName evidence="2">Uncharacterized protein</fullName>
    </submittedName>
</protein>
<evidence type="ECO:0000313" key="2">
    <source>
        <dbReference type="EMBL" id="AFQ44338.1"/>
    </source>
</evidence>
<dbReference type="HOGENOM" id="CLU_1193249_0_0_9"/>
<dbReference type="Proteomes" id="UP000005262">
    <property type="component" value="Chromosome"/>
</dbReference>
<dbReference type="EMBL" id="CP003629">
    <property type="protein sequence ID" value="AFQ44338.1"/>
    <property type="molecule type" value="Genomic_DNA"/>
</dbReference>
<evidence type="ECO:0000256" key="1">
    <source>
        <dbReference type="SAM" id="Phobius"/>
    </source>
</evidence>
<reference evidence="2 3" key="1">
    <citation type="journal article" date="2012" name="J. Bacteriol.">
        <title>Complete genome sequences of Desulfosporosinus orientis DSM765T, Desulfosporosinus youngiae DSM17734T, Desulfosporosinus meridiei DSM13257T, and Desulfosporosinus acidiphilus DSM22704T.</title>
        <authorList>
            <person name="Pester M."/>
            <person name="Brambilla E."/>
            <person name="Alazard D."/>
            <person name="Rattei T."/>
            <person name="Weinmaier T."/>
            <person name="Han J."/>
            <person name="Lucas S."/>
            <person name="Lapidus A."/>
            <person name="Cheng J.F."/>
            <person name="Goodwin L."/>
            <person name="Pitluck S."/>
            <person name="Peters L."/>
            <person name="Ovchinnikova G."/>
            <person name="Teshima H."/>
            <person name="Detter J.C."/>
            <person name="Han C.S."/>
            <person name="Tapia R."/>
            <person name="Land M.L."/>
            <person name="Hauser L."/>
            <person name="Kyrpides N.C."/>
            <person name="Ivanova N.N."/>
            <person name="Pagani I."/>
            <person name="Huntmann M."/>
            <person name="Wei C.L."/>
            <person name="Davenport K.W."/>
            <person name="Daligault H."/>
            <person name="Chain P.S."/>
            <person name="Chen A."/>
            <person name="Mavromatis K."/>
            <person name="Markowitz V."/>
            <person name="Szeto E."/>
            <person name="Mikhailova N."/>
            <person name="Pati A."/>
            <person name="Wagner M."/>
            <person name="Woyke T."/>
            <person name="Ollivier B."/>
            <person name="Klenk H.P."/>
            <person name="Spring S."/>
            <person name="Loy A."/>
        </authorList>
    </citation>
    <scope>NUCLEOTIDE SEQUENCE [LARGE SCALE GENOMIC DNA]</scope>
    <source>
        <strain evidence="3">ATCC BAA-275 / DSM 13257 / NCIMB 13706 / S10</strain>
    </source>
</reference>
<organism evidence="2 3">
    <name type="scientific">Desulfosporosinus meridiei (strain ATCC BAA-275 / DSM 13257 / KCTC 12902 / NCIMB 13706 / S10)</name>
    <dbReference type="NCBI Taxonomy" id="768704"/>
    <lineage>
        <taxon>Bacteria</taxon>
        <taxon>Bacillati</taxon>
        <taxon>Bacillota</taxon>
        <taxon>Clostridia</taxon>
        <taxon>Eubacteriales</taxon>
        <taxon>Desulfitobacteriaceae</taxon>
        <taxon>Desulfosporosinus</taxon>
    </lineage>
</organism>